<evidence type="ECO:0000256" key="1">
    <source>
        <dbReference type="SAM" id="SignalP"/>
    </source>
</evidence>
<comment type="caution">
    <text evidence="2">The sequence shown here is derived from an EMBL/GenBank/DDBJ whole genome shotgun (WGS) entry which is preliminary data.</text>
</comment>
<dbReference type="RefSeq" id="WP_141519361.1">
    <property type="nucleotide sequence ID" value="NZ_VICE01000132.1"/>
</dbReference>
<keyword evidence="1" id="KW-0732">Signal</keyword>
<dbReference type="OrthoDB" id="6025022at2"/>
<feature type="chain" id="PRO_5021401642" description="Lysozyme inhibitor LprI N-terminal domain-containing protein" evidence="1">
    <location>
        <begin position="24"/>
        <end position="157"/>
    </location>
</feature>
<dbReference type="AlphaFoldDB" id="A0A508A5C9"/>
<protein>
    <recommendedName>
        <fullName evidence="4">Lysozyme inhibitor LprI N-terminal domain-containing protein</fullName>
    </recommendedName>
</protein>
<name>A0A508A5C9_9GAMM</name>
<dbReference type="EMBL" id="VICE01000132">
    <property type="protein sequence ID" value="TQD41012.1"/>
    <property type="molecule type" value="Genomic_DNA"/>
</dbReference>
<accession>A0A508A5C9</accession>
<dbReference type="Proteomes" id="UP000318212">
    <property type="component" value="Unassembled WGS sequence"/>
</dbReference>
<feature type="signal peptide" evidence="1">
    <location>
        <begin position="1"/>
        <end position="23"/>
    </location>
</feature>
<keyword evidence="3" id="KW-1185">Reference proteome</keyword>
<reference evidence="2 3" key="1">
    <citation type="submission" date="2019-06" db="EMBL/GenBank/DDBJ databases">
        <title>Lysobacter alkalisoli sp. nov. isolated from saline soil.</title>
        <authorList>
            <person name="Sun J.-Q."/>
            <person name="Xu L."/>
        </authorList>
    </citation>
    <scope>NUCLEOTIDE SEQUENCE [LARGE SCALE GENOMIC DNA]</scope>
    <source>
        <strain evidence="2 3">JCM 31130</strain>
    </source>
</reference>
<evidence type="ECO:0000313" key="2">
    <source>
        <dbReference type="EMBL" id="TQD41012.1"/>
    </source>
</evidence>
<evidence type="ECO:0000313" key="3">
    <source>
        <dbReference type="Proteomes" id="UP000318212"/>
    </source>
</evidence>
<evidence type="ECO:0008006" key="4">
    <source>
        <dbReference type="Google" id="ProtNLM"/>
    </source>
</evidence>
<sequence length="157" mass="17058">MLKWCVVSCTAVLALGLSVTSLAADTAAIDLAALRSEQARIQAGATAGTGVYEDMSKAKRQEVLEHQARISAAIEGKQSMDELDAAQRDAVAADVAWLERTLRDAEDNRQVCERRKKLGSNRFERVCMTVAQQREMREQARAQLQRSGTCEDCGGGG</sequence>
<organism evidence="2 3">
    <name type="scientific">Marilutibacter aestuarii</name>
    <dbReference type="NCBI Taxonomy" id="1706195"/>
    <lineage>
        <taxon>Bacteria</taxon>
        <taxon>Pseudomonadati</taxon>
        <taxon>Pseudomonadota</taxon>
        <taxon>Gammaproteobacteria</taxon>
        <taxon>Lysobacterales</taxon>
        <taxon>Lysobacteraceae</taxon>
        <taxon>Marilutibacter</taxon>
    </lineage>
</organism>
<gene>
    <name evidence="2" type="ORF">FKV25_13735</name>
</gene>
<proteinExistence type="predicted"/>